<dbReference type="InterPro" id="IPR024265">
    <property type="entry name" value="DUF3788"/>
</dbReference>
<proteinExistence type="predicted"/>
<reference evidence="1 2" key="1">
    <citation type="journal article" date="2020" name="mSystems">
        <title>Defining Genomic and Predicted Metabolic Features of the Acetobacterium Genus.</title>
        <authorList>
            <person name="Ross D.E."/>
            <person name="Marshall C.W."/>
            <person name="Gulliver D."/>
            <person name="May H.D."/>
            <person name="Norman R.S."/>
        </authorList>
    </citation>
    <scope>NUCLEOTIDE SEQUENCE [LARGE SCALE GENOMIC DNA]</scope>
    <source>
        <strain evidence="1 2">DSM 9173</strain>
    </source>
</reference>
<name>A0ABR6WR72_9FIRM</name>
<evidence type="ECO:0000313" key="2">
    <source>
        <dbReference type="Proteomes" id="UP000653358"/>
    </source>
</evidence>
<evidence type="ECO:0000313" key="1">
    <source>
        <dbReference type="EMBL" id="MBC3798670.1"/>
    </source>
</evidence>
<protein>
    <submittedName>
        <fullName evidence="1">DUF3788 family protein</fullName>
    </submittedName>
</protein>
<dbReference type="Pfam" id="PF12663">
    <property type="entry name" value="DUF3788"/>
    <property type="match status" value="1"/>
</dbReference>
<organism evidence="1 2">
    <name type="scientific">Acetobacterium tundrae</name>
    <dbReference type="NCBI Taxonomy" id="132932"/>
    <lineage>
        <taxon>Bacteria</taxon>
        <taxon>Bacillati</taxon>
        <taxon>Bacillota</taxon>
        <taxon>Clostridia</taxon>
        <taxon>Eubacteriales</taxon>
        <taxon>Eubacteriaceae</taxon>
        <taxon>Acetobacterium</taxon>
    </lineage>
</organism>
<keyword evidence="2" id="KW-1185">Reference proteome</keyword>
<sequence length="66" mass="7505">MLFSGICVQLFVNIIYLPQASSEIQALFAKTRFAAGGRWLMIPVTSERVLDDVKNLIQIRVKPKLR</sequence>
<dbReference type="EMBL" id="WJBB01000050">
    <property type="protein sequence ID" value="MBC3798670.1"/>
    <property type="molecule type" value="Genomic_DNA"/>
</dbReference>
<comment type="caution">
    <text evidence="1">The sequence shown here is derived from an EMBL/GenBank/DDBJ whole genome shotgun (WGS) entry which is preliminary data.</text>
</comment>
<accession>A0ABR6WR72</accession>
<gene>
    <name evidence="1" type="ORF">GH807_16780</name>
</gene>
<dbReference type="Proteomes" id="UP000653358">
    <property type="component" value="Unassembled WGS sequence"/>
</dbReference>